<evidence type="ECO:0000256" key="8">
    <source>
        <dbReference type="ARBA" id="ARBA00022777"/>
    </source>
</evidence>
<keyword evidence="10" id="KW-1015">Disulfide bond</keyword>
<keyword evidence="8" id="KW-0418">Kinase</keyword>
<keyword evidence="12" id="KW-0472">Membrane</keyword>
<dbReference type="AlphaFoldDB" id="A0ABC9AHC9"/>
<dbReference type="Gene3D" id="1.10.510.10">
    <property type="entry name" value="Transferase(Phosphotransferase) domain 1"/>
    <property type="match status" value="1"/>
</dbReference>
<proteinExistence type="inferred from homology"/>
<dbReference type="InterPro" id="IPR000719">
    <property type="entry name" value="Prot_kinase_dom"/>
</dbReference>
<evidence type="ECO:0000256" key="11">
    <source>
        <dbReference type="ARBA" id="ARBA00023180"/>
    </source>
</evidence>
<gene>
    <name evidence="14" type="ORF">URODEC1_LOCUS55360</name>
</gene>
<dbReference type="PROSITE" id="PS50011">
    <property type="entry name" value="PROTEIN_KINASE_DOM"/>
    <property type="match status" value="1"/>
</dbReference>
<evidence type="ECO:0000259" key="13">
    <source>
        <dbReference type="PROSITE" id="PS50011"/>
    </source>
</evidence>
<evidence type="ECO:0000256" key="7">
    <source>
        <dbReference type="ARBA" id="ARBA00022741"/>
    </source>
</evidence>
<dbReference type="CDD" id="cd06899">
    <property type="entry name" value="lectin_legume_LecRK_Arcelin_ConA"/>
    <property type="match status" value="1"/>
</dbReference>
<dbReference type="Pfam" id="PF00069">
    <property type="entry name" value="Pkinase"/>
    <property type="match status" value="1"/>
</dbReference>
<evidence type="ECO:0000256" key="9">
    <source>
        <dbReference type="ARBA" id="ARBA00022840"/>
    </source>
</evidence>
<evidence type="ECO:0000256" key="1">
    <source>
        <dbReference type="ARBA" id="ARBA00008536"/>
    </source>
</evidence>
<dbReference type="SMART" id="SM00220">
    <property type="entry name" value="S_TKc"/>
    <property type="match status" value="1"/>
</dbReference>
<feature type="domain" description="Protein kinase" evidence="13">
    <location>
        <begin position="373"/>
        <end position="610"/>
    </location>
</feature>
<evidence type="ECO:0000256" key="6">
    <source>
        <dbReference type="ARBA" id="ARBA00022734"/>
    </source>
</evidence>
<keyword evidence="15" id="KW-1185">Reference proteome</keyword>
<dbReference type="GO" id="GO:0004674">
    <property type="term" value="F:protein serine/threonine kinase activity"/>
    <property type="evidence" value="ECO:0007669"/>
    <property type="project" value="UniProtKB-KW"/>
</dbReference>
<dbReference type="FunFam" id="1.10.510.10:FF:000060">
    <property type="entry name" value="G-type lectin S-receptor-like serine/threonine-protein kinase"/>
    <property type="match status" value="1"/>
</dbReference>
<evidence type="ECO:0000256" key="3">
    <source>
        <dbReference type="ARBA" id="ARBA00022527"/>
    </source>
</evidence>
<dbReference type="PROSITE" id="PS00108">
    <property type="entry name" value="PROTEIN_KINASE_ST"/>
    <property type="match status" value="1"/>
</dbReference>
<dbReference type="Gene3D" id="2.60.120.200">
    <property type="match status" value="1"/>
</dbReference>
<dbReference type="InterPro" id="IPR008271">
    <property type="entry name" value="Ser/Thr_kinase_AS"/>
</dbReference>
<evidence type="ECO:0000256" key="12">
    <source>
        <dbReference type="SAM" id="Phobius"/>
    </source>
</evidence>
<accession>A0ABC9AHC9</accession>
<sequence>MASAAISSSAQLHILLFLLISTTYYCFLLPLSLVAANDSSTVATVESPNISFSFDISNSNASSYGAGDFRIEGNASAHGCIGRVSYNHPVLFHDVTNLASFSTSFTFVIKPNGKPAPGDGIAFFLSGYPSSMPPKNVVGSLGLINAAAAAYGSDQFVAIEFDTYKNDEWGDPSANHIGIDINTVRSANTTDLTNTTSGLPSLKVNATMTATIQFNGTTGMLVASLRFHDHPSMEPAVVTYVLQDPKSLLPREVVVGFSAGCGTCTERHQILAWSFNSTLAAAPTPHKGWHKVNYAKHKRIVLAMAVVAPLLALFICGVVSFKFIKRHRKGKGSQDKGGVNVKEEDEALVWAAGRSYEFTVYNFLQVLEATNNFSEENRLGQEGFGPVYKGRSHDGLEIAVKRLASHLGQGFREFKNEIELIAKLQHTNLSLDFYIFDEMRRVLLDWNKRLTIIEGIAQGILYLHKHSRLRVIHRDLKTSNILLDREMNPKISDFGLAKIFSLNDIEGNTKRIVGTYGYMAPEYASEGLFSIKSDVFSFGVLTLEIINGKRTSSFHQYGEFINLLGHAWQLCKDGLWLQLIDTSFGSDECHTLQVRRCINICLVMCARECG</sequence>
<evidence type="ECO:0000256" key="2">
    <source>
        <dbReference type="ARBA" id="ARBA00010217"/>
    </source>
</evidence>
<feature type="transmembrane region" description="Helical" evidence="12">
    <location>
        <begin position="300"/>
        <end position="324"/>
    </location>
</feature>
<dbReference type="SUPFAM" id="SSF56112">
    <property type="entry name" value="Protein kinase-like (PK-like)"/>
    <property type="match status" value="1"/>
</dbReference>
<comment type="similarity">
    <text evidence="2">In the C-terminal section; belongs to the protein kinase superfamily. Ser/Thr protein kinase family.</text>
</comment>
<dbReference type="Gene3D" id="3.30.200.20">
    <property type="entry name" value="Phosphorylase Kinase, domain 1"/>
    <property type="match status" value="1"/>
</dbReference>
<dbReference type="SUPFAM" id="SSF49899">
    <property type="entry name" value="Concanavalin A-like lectins/glucanases"/>
    <property type="match status" value="1"/>
</dbReference>
<keyword evidence="6" id="KW-0430">Lectin</keyword>
<comment type="similarity">
    <text evidence="1">In the N-terminal section; belongs to the leguminous lectin family.</text>
</comment>
<protein>
    <recommendedName>
        <fullName evidence="13">Protein kinase domain-containing protein</fullName>
    </recommendedName>
</protein>
<keyword evidence="11" id="KW-0325">Glycoprotein</keyword>
<reference evidence="14 15" key="2">
    <citation type="submission" date="2024-10" db="EMBL/GenBank/DDBJ databases">
        <authorList>
            <person name="Ryan C."/>
        </authorList>
    </citation>
    <scope>NUCLEOTIDE SEQUENCE [LARGE SCALE GENOMIC DNA]</scope>
</reference>
<dbReference type="Proteomes" id="UP001497457">
    <property type="component" value="Chromosome 21rd"/>
</dbReference>
<feature type="transmembrane region" description="Helical" evidence="12">
    <location>
        <begin position="12"/>
        <end position="36"/>
    </location>
</feature>
<dbReference type="PANTHER" id="PTHR27002">
    <property type="entry name" value="RECEPTOR-LIKE SERINE/THREONINE-PROTEIN KINASE SD1-8"/>
    <property type="match status" value="1"/>
</dbReference>
<keyword evidence="9" id="KW-0067">ATP-binding</keyword>
<dbReference type="InterPro" id="IPR011009">
    <property type="entry name" value="Kinase-like_dom_sf"/>
</dbReference>
<keyword evidence="3" id="KW-0723">Serine/threonine-protein kinase</keyword>
<evidence type="ECO:0000313" key="15">
    <source>
        <dbReference type="Proteomes" id="UP001497457"/>
    </source>
</evidence>
<evidence type="ECO:0000256" key="10">
    <source>
        <dbReference type="ARBA" id="ARBA00023157"/>
    </source>
</evidence>
<dbReference type="Pfam" id="PF00139">
    <property type="entry name" value="Lectin_legB"/>
    <property type="match status" value="1"/>
</dbReference>
<keyword evidence="5" id="KW-0732">Signal</keyword>
<dbReference type="GO" id="GO:0030246">
    <property type="term" value="F:carbohydrate binding"/>
    <property type="evidence" value="ECO:0007669"/>
    <property type="project" value="UniProtKB-KW"/>
</dbReference>
<evidence type="ECO:0000313" key="14">
    <source>
        <dbReference type="EMBL" id="CAL4979715.1"/>
    </source>
</evidence>
<name>A0ABC9AHC9_9POAL</name>
<evidence type="ECO:0000256" key="4">
    <source>
        <dbReference type="ARBA" id="ARBA00022679"/>
    </source>
</evidence>
<keyword evidence="7" id="KW-0547">Nucleotide-binding</keyword>
<dbReference type="InterPro" id="IPR001220">
    <property type="entry name" value="Legume_lectin_dom"/>
</dbReference>
<reference evidence="15" key="1">
    <citation type="submission" date="2024-06" db="EMBL/GenBank/DDBJ databases">
        <authorList>
            <person name="Ryan C."/>
        </authorList>
    </citation>
    <scope>NUCLEOTIDE SEQUENCE [LARGE SCALE GENOMIC DNA]</scope>
</reference>
<dbReference type="PANTHER" id="PTHR27002:SF935">
    <property type="entry name" value="OS11G0681400 PROTEIN"/>
    <property type="match status" value="1"/>
</dbReference>
<keyword evidence="12" id="KW-0812">Transmembrane</keyword>
<organism evidence="14 15">
    <name type="scientific">Urochloa decumbens</name>
    <dbReference type="NCBI Taxonomy" id="240449"/>
    <lineage>
        <taxon>Eukaryota</taxon>
        <taxon>Viridiplantae</taxon>
        <taxon>Streptophyta</taxon>
        <taxon>Embryophyta</taxon>
        <taxon>Tracheophyta</taxon>
        <taxon>Spermatophyta</taxon>
        <taxon>Magnoliopsida</taxon>
        <taxon>Liliopsida</taxon>
        <taxon>Poales</taxon>
        <taxon>Poaceae</taxon>
        <taxon>PACMAD clade</taxon>
        <taxon>Panicoideae</taxon>
        <taxon>Panicodae</taxon>
        <taxon>Paniceae</taxon>
        <taxon>Melinidinae</taxon>
        <taxon>Urochloa</taxon>
    </lineage>
</organism>
<keyword evidence="4" id="KW-0808">Transferase</keyword>
<dbReference type="GO" id="GO:0005524">
    <property type="term" value="F:ATP binding"/>
    <property type="evidence" value="ECO:0007669"/>
    <property type="project" value="UniProtKB-KW"/>
</dbReference>
<keyword evidence="12" id="KW-1133">Transmembrane helix</keyword>
<dbReference type="InterPro" id="IPR013320">
    <property type="entry name" value="ConA-like_dom_sf"/>
</dbReference>
<dbReference type="EMBL" id="OZ075131">
    <property type="protein sequence ID" value="CAL4979715.1"/>
    <property type="molecule type" value="Genomic_DNA"/>
</dbReference>
<evidence type="ECO:0000256" key="5">
    <source>
        <dbReference type="ARBA" id="ARBA00022729"/>
    </source>
</evidence>